<evidence type="ECO:0000313" key="3">
    <source>
        <dbReference type="Proteomes" id="UP001226577"/>
    </source>
</evidence>
<keyword evidence="1" id="KW-0732">Signal</keyword>
<accession>A0ABT9RY44</accession>
<evidence type="ECO:0008006" key="4">
    <source>
        <dbReference type="Google" id="ProtNLM"/>
    </source>
</evidence>
<comment type="caution">
    <text evidence="2">The sequence shown here is derived from an EMBL/GenBank/DDBJ whole genome shotgun (WGS) entry which is preliminary data.</text>
</comment>
<keyword evidence="3" id="KW-1185">Reference proteome</keyword>
<dbReference type="Proteomes" id="UP001226577">
    <property type="component" value="Unassembled WGS sequence"/>
</dbReference>
<gene>
    <name evidence="2" type="ORF">J2X98_003777</name>
</gene>
<name>A0ABT9RY44_9MICC</name>
<feature type="signal peptide" evidence="1">
    <location>
        <begin position="1"/>
        <end position="24"/>
    </location>
</feature>
<sequence>MRRIIALLLAVPLLVLSQTTAASAQSVKGSFEYHVGDALIQSLGFPAGNQAIATNGDVVTIVATGTFDTVTNSATGGGTFTHHVAATGQTITGTFTTTGLVSFQSYGDATPQGLPASFFGGKLMLSGTATPDAAPSVHLPLTLTIECDLGSPPASAVEGVRVNVKDVINFSKSVPESGANVYILQ</sequence>
<protein>
    <recommendedName>
        <fullName evidence="4">Htaa domain-containing protein</fullName>
    </recommendedName>
</protein>
<evidence type="ECO:0000313" key="2">
    <source>
        <dbReference type="EMBL" id="MDP9890165.1"/>
    </source>
</evidence>
<organism evidence="2 3">
    <name type="scientific">Pseudarthrobacter enclensis</name>
    <dbReference type="NCBI Taxonomy" id="993070"/>
    <lineage>
        <taxon>Bacteria</taxon>
        <taxon>Bacillati</taxon>
        <taxon>Actinomycetota</taxon>
        <taxon>Actinomycetes</taxon>
        <taxon>Micrococcales</taxon>
        <taxon>Micrococcaceae</taxon>
        <taxon>Pseudarthrobacter</taxon>
    </lineage>
</organism>
<reference evidence="2 3" key="1">
    <citation type="submission" date="2023-07" db="EMBL/GenBank/DDBJ databases">
        <title>Sorghum-associated microbial communities from plants grown in Nebraska, USA.</title>
        <authorList>
            <person name="Schachtman D."/>
        </authorList>
    </citation>
    <scope>NUCLEOTIDE SEQUENCE [LARGE SCALE GENOMIC DNA]</scope>
    <source>
        <strain evidence="2 3">CC222</strain>
    </source>
</reference>
<evidence type="ECO:0000256" key="1">
    <source>
        <dbReference type="SAM" id="SignalP"/>
    </source>
</evidence>
<dbReference type="RefSeq" id="WP_307311106.1">
    <property type="nucleotide sequence ID" value="NZ_JAUSRE010000023.1"/>
</dbReference>
<dbReference type="EMBL" id="JAUSRE010000023">
    <property type="protein sequence ID" value="MDP9890165.1"/>
    <property type="molecule type" value="Genomic_DNA"/>
</dbReference>
<proteinExistence type="predicted"/>
<feature type="chain" id="PRO_5046784554" description="Htaa domain-containing protein" evidence="1">
    <location>
        <begin position="25"/>
        <end position="185"/>
    </location>
</feature>